<accession>A0A437K6K8</accession>
<gene>
    <name evidence="1" type="ORF">EM808_19920</name>
</gene>
<evidence type="ECO:0000313" key="1">
    <source>
        <dbReference type="EMBL" id="RVT59055.1"/>
    </source>
</evidence>
<keyword evidence="2" id="KW-1185">Reference proteome</keyword>
<evidence type="ECO:0000313" key="2">
    <source>
        <dbReference type="Proteomes" id="UP000288024"/>
    </source>
</evidence>
<name>A0A437K6K8_9BACI</name>
<sequence>MEGQGKQIRLTSTEIAQLWTQYMNDSASICMLTYFLEKAEDAEIKPVIAHALELSQAHIQKITAIFTEEKNKLPNGFMVEEDVDLTAPRLYSDSYVLNFIHNMAKIGLTAYSASLAVAIRADITDYYMECLTETMQLYKMAKDLLLSKGLYTRPPFFPNIGEFEYVEKQSFILDFFGEKRPLIALEVSNLYTNIQRNALGAVTLAGFSQVSKSKDVTQFFLKLIEVAKKHAKLFGAKLEESNLPAPLSWGSDLTESTSYTFSDKLMMFYTSALIALSVGYYGTAIAQSPRVDLAVMYNRLTLEVQKISENGASLMIKNKWMEQPPIAPDRGELANKNIQS</sequence>
<dbReference type="Gene3D" id="1.20.1260.10">
    <property type="match status" value="2"/>
</dbReference>
<dbReference type="InterPro" id="IPR021617">
    <property type="entry name" value="DUF3231"/>
</dbReference>
<organism evidence="1 2">
    <name type="scientific">Niallia taxi</name>
    <dbReference type="NCBI Taxonomy" id="2499688"/>
    <lineage>
        <taxon>Bacteria</taxon>
        <taxon>Bacillati</taxon>
        <taxon>Bacillota</taxon>
        <taxon>Bacilli</taxon>
        <taxon>Bacillales</taxon>
        <taxon>Bacillaceae</taxon>
        <taxon>Niallia</taxon>
    </lineage>
</organism>
<dbReference type="InterPro" id="IPR012347">
    <property type="entry name" value="Ferritin-like"/>
</dbReference>
<dbReference type="Proteomes" id="UP000288024">
    <property type="component" value="Unassembled WGS sequence"/>
</dbReference>
<dbReference type="EMBL" id="RZTZ01000010">
    <property type="protein sequence ID" value="RVT59055.1"/>
    <property type="molecule type" value="Genomic_DNA"/>
</dbReference>
<dbReference type="RefSeq" id="WP_127740041.1">
    <property type="nucleotide sequence ID" value="NZ_RZTZ01000010.1"/>
</dbReference>
<comment type="caution">
    <text evidence="1">The sequence shown here is derived from an EMBL/GenBank/DDBJ whole genome shotgun (WGS) entry which is preliminary data.</text>
</comment>
<dbReference type="Pfam" id="PF11553">
    <property type="entry name" value="DUF3231"/>
    <property type="match status" value="2"/>
</dbReference>
<reference evidence="1 2" key="1">
    <citation type="submission" date="2019-01" db="EMBL/GenBank/DDBJ databases">
        <title>Bacillus sp. M5HDSG1-1, whole genome shotgun sequence.</title>
        <authorList>
            <person name="Tuo L."/>
        </authorList>
    </citation>
    <scope>NUCLEOTIDE SEQUENCE [LARGE SCALE GENOMIC DNA]</scope>
    <source>
        <strain evidence="1 2">M5HDSG1-1</strain>
    </source>
</reference>
<protein>
    <submittedName>
        <fullName evidence="1">DUF3231 family protein</fullName>
    </submittedName>
</protein>
<proteinExistence type="predicted"/>
<dbReference type="AlphaFoldDB" id="A0A437K6K8"/>